<keyword evidence="1" id="KW-1133">Transmembrane helix</keyword>
<keyword evidence="1" id="KW-0472">Membrane</keyword>
<accession>A0A6J4MIM9</accession>
<organism evidence="2">
    <name type="scientific">uncultured Nocardioidaceae bacterium</name>
    <dbReference type="NCBI Taxonomy" id="253824"/>
    <lineage>
        <taxon>Bacteria</taxon>
        <taxon>Bacillati</taxon>
        <taxon>Actinomycetota</taxon>
        <taxon>Actinomycetes</taxon>
        <taxon>Propionibacteriales</taxon>
        <taxon>Nocardioidaceae</taxon>
        <taxon>environmental samples</taxon>
    </lineage>
</organism>
<evidence type="ECO:0008006" key="3">
    <source>
        <dbReference type="Google" id="ProtNLM"/>
    </source>
</evidence>
<feature type="transmembrane region" description="Helical" evidence="1">
    <location>
        <begin position="6"/>
        <end position="31"/>
    </location>
</feature>
<dbReference type="Pfam" id="PF10604">
    <property type="entry name" value="Polyketide_cyc2"/>
    <property type="match status" value="1"/>
</dbReference>
<gene>
    <name evidence="2" type="ORF">AVDCRST_MAG72-2221</name>
</gene>
<evidence type="ECO:0000256" key="1">
    <source>
        <dbReference type="SAM" id="Phobius"/>
    </source>
</evidence>
<evidence type="ECO:0000313" key="2">
    <source>
        <dbReference type="EMBL" id="CAA9360516.1"/>
    </source>
</evidence>
<dbReference type="Gene3D" id="3.30.530.20">
    <property type="match status" value="1"/>
</dbReference>
<name>A0A6J4MIM9_9ACTN</name>
<proteinExistence type="predicted"/>
<keyword evidence="1" id="KW-0812">Transmembrane</keyword>
<reference evidence="2" key="1">
    <citation type="submission" date="2020-02" db="EMBL/GenBank/DDBJ databases">
        <authorList>
            <person name="Meier V. D."/>
        </authorList>
    </citation>
    <scope>NUCLEOTIDE SEQUENCE</scope>
    <source>
        <strain evidence="2">AVDCRST_MAG72</strain>
    </source>
</reference>
<dbReference type="AlphaFoldDB" id="A0A6J4MIM9"/>
<dbReference type="SUPFAM" id="SSF55961">
    <property type="entry name" value="Bet v1-like"/>
    <property type="match status" value="1"/>
</dbReference>
<protein>
    <recommendedName>
        <fullName evidence="3">SRPBCC family protein</fullName>
    </recommendedName>
</protein>
<dbReference type="EMBL" id="CADCUJ010000091">
    <property type="protein sequence ID" value="CAA9360516.1"/>
    <property type="molecule type" value="Genomic_DNA"/>
</dbReference>
<dbReference type="InterPro" id="IPR019587">
    <property type="entry name" value="Polyketide_cyclase/dehydratase"/>
</dbReference>
<dbReference type="InterPro" id="IPR023393">
    <property type="entry name" value="START-like_dom_sf"/>
</dbReference>
<sequence length="186" mass="20078">MRTVRSIAWVAGGMAAAAGGYVGLVTGTLTVDLGVGRRIRALGPIEVDIRAPRPVVFDVATAPYAARPSRAMREKVEVLERGDGMVLAAHHTPIRRGLVATTVETVSFDPPGRIGFRLVRGPVPHVAETFALTETPDGTRLRYDGQLGTDLWDLGERWGAVVADAWERAVRASLDQIRTEAERRSG</sequence>